<keyword evidence="2" id="KW-1185">Reference proteome</keyword>
<dbReference type="OrthoDB" id="4347at2759"/>
<gene>
    <name evidence="1" type="ORF">PAC_09782</name>
</gene>
<dbReference type="EMBL" id="FJOG01000014">
    <property type="protein sequence ID" value="CZR59888.1"/>
    <property type="molecule type" value="Genomic_DNA"/>
</dbReference>
<dbReference type="Proteomes" id="UP000184330">
    <property type="component" value="Unassembled WGS sequence"/>
</dbReference>
<protein>
    <recommendedName>
        <fullName evidence="3">DUF218 domain protein</fullName>
    </recommendedName>
</protein>
<evidence type="ECO:0000313" key="1">
    <source>
        <dbReference type="EMBL" id="CZR59888.1"/>
    </source>
</evidence>
<reference evidence="1 2" key="1">
    <citation type="submission" date="2016-03" db="EMBL/GenBank/DDBJ databases">
        <authorList>
            <person name="Ploux O."/>
        </authorList>
    </citation>
    <scope>NUCLEOTIDE SEQUENCE [LARGE SCALE GENOMIC DNA]</scope>
    <source>
        <strain evidence="1 2">UAMH 11012</strain>
    </source>
</reference>
<dbReference type="GO" id="GO:0005737">
    <property type="term" value="C:cytoplasm"/>
    <property type="evidence" value="ECO:0007669"/>
    <property type="project" value="TreeGrafter"/>
</dbReference>
<dbReference type="AlphaFoldDB" id="A0A1L7X4D6"/>
<evidence type="ECO:0000313" key="2">
    <source>
        <dbReference type="Proteomes" id="UP000184330"/>
    </source>
</evidence>
<dbReference type="STRING" id="576137.A0A1L7X4D6"/>
<accession>A0A1L7X4D6</accession>
<dbReference type="InterPro" id="IPR055323">
    <property type="entry name" value="C57A10.07/YOR238W"/>
</dbReference>
<evidence type="ECO:0008006" key="3">
    <source>
        <dbReference type="Google" id="ProtNLM"/>
    </source>
</evidence>
<organism evidence="1 2">
    <name type="scientific">Phialocephala subalpina</name>
    <dbReference type="NCBI Taxonomy" id="576137"/>
    <lineage>
        <taxon>Eukaryota</taxon>
        <taxon>Fungi</taxon>
        <taxon>Dikarya</taxon>
        <taxon>Ascomycota</taxon>
        <taxon>Pezizomycotina</taxon>
        <taxon>Leotiomycetes</taxon>
        <taxon>Helotiales</taxon>
        <taxon>Mollisiaceae</taxon>
        <taxon>Phialocephala</taxon>
        <taxon>Phialocephala fortinii species complex</taxon>
    </lineage>
</organism>
<sequence length="272" mass="31439">MSQPTPKHLILVCCHAIYRNGPTRGLSSSEWLLAPFQIGETPTFIQHAQAGLRLLISDPSSILVFSGSKTKPETVKSEARSYYDLCVDNDFWDILGDEEVKRRILLEEQALDSFGNLMFSLLAFWKRVRRWPERISLVSHEFKRKRFVDLHVEALRFPRGNVKYVGIDPSYMRKGSEDFDAVRRYSVVKGEMEKGLGEWENDRLGVGTVLRRKRTGRNPWGVSQVWFESEEERSKSGVSSRFVEYEHQDVKLGVLKVVEEALTEEQQPWEVS</sequence>
<dbReference type="PANTHER" id="PTHR28110">
    <property type="entry name" value="TRANSMEMBRANE PROTEIN"/>
    <property type="match status" value="1"/>
</dbReference>
<name>A0A1L7X4D6_9HELO</name>
<proteinExistence type="predicted"/>
<dbReference type="PANTHER" id="PTHR28110:SF1">
    <property type="entry name" value="TRANSMEMBRANE PROTEIN"/>
    <property type="match status" value="1"/>
</dbReference>